<sequence length="515" mass="58584">MNGVNNVGLNFGSLLDGLFRRVDDTIHEAVRETRNAGVDLEIEAGREIGIAIENTKNFYRDELNHTIEKVSNAAKNAFDHLDSMVERFQKKNLDELDDLKRLAKQLMNSLPFSSKQPQLFKVNPRNLIIDDITKTSLVIFSGNFYYSSTEGYTPSLVFADKKCYLVDSKTDTLTFQVPHRPFENQNKENYSYITGELNVPWNNGYWGWPIKVESKYQVGIGALPQVAGSCTVEYVAHEMERHIQGKSSPNIFYDGNKWYPEHWHTEQLVIYPDTDWHIDVSQPPHLVAEHVHGDHNESILSYSPDQIVIRVNLYCKSGSDIGKVNVRVEFNQYQDVPVEKKRLENFEVNWKDSRLLEPHGNETISKVIFEDYKGIHQEYGAPDLDRGILKIEAQGNGKWLVWAEAPKELSLQLSELSTQLSEQIQTVHRLKHLLTLGNMSKDSHMTLHGLSMQSKVEALLKDDAAKVQGNTGKRLEESEKMEEPQAVVSEETGTSLENSNTTITLENLEAAYSSS</sequence>
<protein>
    <submittedName>
        <fullName evidence="2">Uncharacterized protein</fullName>
    </submittedName>
</protein>
<feature type="region of interest" description="Disordered" evidence="1">
    <location>
        <begin position="469"/>
        <end position="496"/>
    </location>
</feature>
<name>A0A0C1C3R6_9BACT</name>
<accession>A0A0C1C3R6</accession>
<reference evidence="2 3" key="1">
    <citation type="journal article" date="2014" name="Mol. Biol. Evol.">
        <title>Massive expansion of Ubiquitination-related gene families within the Chlamydiae.</title>
        <authorList>
            <person name="Domman D."/>
            <person name="Collingro A."/>
            <person name="Lagkouvardos I."/>
            <person name="Gehre L."/>
            <person name="Weinmaier T."/>
            <person name="Rattei T."/>
            <person name="Subtil A."/>
            <person name="Horn M."/>
        </authorList>
    </citation>
    <scope>NUCLEOTIDE SEQUENCE [LARGE SCALE GENOMIC DNA]</scope>
    <source>
        <strain evidence="2 3">OEW1</strain>
    </source>
</reference>
<dbReference type="Proteomes" id="UP000031307">
    <property type="component" value="Unassembled WGS sequence"/>
</dbReference>
<evidence type="ECO:0000313" key="3">
    <source>
        <dbReference type="Proteomes" id="UP000031307"/>
    </source>
</evidence>
<proteinExistence type="predicted"/>
<feature type="compositionally biased region" description="Basic and acidic residues" evidence="1">
    <location>
        <begin position="473"/>
        <end position="483"/>
    </location>
</feature>
<dbReference type="AlphaFoldDB" id="A0A0C1C3R6"/>
<evidence type="ECO:0000256" key="1">
    <source>
        <dbReference type="SAM" id="MobiDB-lite"/>
    </source>
</evidence>
<organism evidence="2 3">
    <name type="scientific">Parachlamydia acanthamoebae</name>
    <dbReference type="NCBI Taxonomy" id="83552"/>
    <lineage>
        <taxon>Bacteria</taxon>
        <taxon>Pseudomonadati</taxon>
        <taxon>Chlamydiota</taxon>
        <taxon>Chlamydiia</taxon>
        <taxon>Parachlamydiales</taxon>
        <taxon>Parachlamydiaceae</taxon>
        <taxon>Parachlamydia</taxon>
    </lineage>
</organism>
<dbReference type="RefSeq" id="WP_013924797.1">
    <property type="nucleotide sequence ID" value="NZ_JASBUT010000018.1"/>
</dbReference>
<dbReference type="OMA" id="EYVAHEM"/>
<evidence type="ECO:0000313" key="2">
    <source>
        <dbReference type="EMBL" id="KIA78151.1"/>
    </source>
</evidence>
<gene>
    <name evidence="2" type="ORF">DB43_EP00090</name>
</gene>
<dbReference type="PATRIC" id="fig|83552.4.peg.652"/>
<comment type="caution">
    <text evidence="2">The sequence shown here is derived from an EMBL/GenBank/DDBJ whole genome shotgun (WGS) entry which is preliminary data.</text>
</comment>
<dbReference type="EMBL" id="JSAM01000035">
    <property type="protein sequence ID" value="KIA78151.1"/>
    <property type="molecule type" value="Genomic_DNA"/>
</dbReference>